<accession>A0A9N7TQ63</accession>
<keyword evidence="3" id="KW-1185">Reference proteome</keyword>
<evidence type="ECO:0000256" key="1">
    <source>
        <dbReference type="SAM" id="MobiDB-lite"/>
    </source>
</evidence>
<sequence length="242" mass="26682">MCIEGPDTPTGSPVSSLYETFVPEAHEGVARLIVPHYGDQVTQGRDYPDAEYEAKAQRKTKDGEIRRTGGYPSGTMKAAPPLYLPFPSHPLLSGLRPFSFLLCGSWRANLNLFRRDITQQLYSCGRARPLGSPGPPAPALAFGANTLLNPEIPSNPDPRKMWRARGGSEESEHHRSCASPSKSPWRENLTKPCTDTRDALALAMEAEQLLMNRMKAVERAEANRAESRAALQRDVRRGSLSI</sequence>
<dbReference type="AlphaFoldDB" id="A0A9N7TQ63"/>
<organism evidence="2 3">
    <name type="scientific">Pleuronectes platessa</name>
    <name type="common">European plaice</name>
    <dbReference type="NCBI Taxonomy" id="8262"/>
    <lineage>
        <taxon>Eukaryota</taxon>
        <taxon>Metazoa</taxon>
        <taxon>Chordata</taxon>
        <taxon>Craniata</taxon>
        <taxon>Vertebrata</taxon>
        <taxon>Euteleostomi</taxon>
        <taxon>Actinopterygii</taxon>
        <taxon>Neopterygii</taxon>
        <taxon>Teleostei</taxon>
        <taxon>Neoteleostei</taxon>
        <taxon>Acanthomorphata</taxon>
        <taxon>Carangaria</taxon>
        <taxon>Pleuronectiformes</taxon>
        <taxon>Pleuronectoidei</taxon>
        <taxon>Pleuronectidae</taxon>
        <taxon>Pleuronectes</taxon>
    </lineage>
</organism>
<evidence type="ECO:0000313" key="3">
    <source>
        <dbReference type="Proteomes" id="UP001153269"/>
    </source>
</evidence>
<dbReference type="EMBL" id="CADEAL010000208">
    <property type="protein sequence ID" value="CAB1416439.1"/>
    <property type="molecule type" value="Genomic_DNA"/>
</dbReference>
<feature type="region of interest" description="Disordered" evidence="1">
    <location>
        <begin position="219"/>
        <end position="242"/>
    </location>
</feature>
<feature type="compositionally biased region" description="Basic and acidic residues" evidence="1">
    <location>
        <begin position="166"/>
        <end position="175"/>
    </location>
</feature>
<reference evidence="2" key="1">
    <citation type="submission" date="2020-03" db="EMBL/GenBank/DDBJ databases">
        <authorList>
            <person name="Weist P."/>
        </authorList>
    </citation>
    <scope>NUCLEOTIDE SEQUENCE</scope>
</reference>
<evidence type="ECO:0000313" key="2">
    <source>
        <dbReference type="EMBL" id="CAB1416439.1"/>
    </source>
</evidence>
<dbReference type="Proteomes" id="UP001153269">
    <property type="component" value="Unassembled WGS sequence"/>
</dbReference>
<feature type="region of interest" description="Disordered" evidence="1">
    <location>
        <begin position="149"/>
        <end position="191"/>
    </location>
</feature>
<name>A0A9N7TQ63_PLEPL</name>
<proteinExistence type="predicted"/>
<comment type="caution">
    <text evidence="2">The sequence shown here is derived from an EMBL/GenBank/DDBJ whole genome shotgun (WGS) entry which is preliminary data.</text>
</comment>
<gene>
    <name evidence="2" type="ORF">PLEPLA_LOCUS4230</name>
</gene>
<protein>
    <submittedName>
        <fullName evidence="2">Uncharacterized protein</fullName>
    </submittedName>
</protein>